<keyword evidence="2 5" id="KW-0575">Peroxidase</keyword>
<dbReference type="PANTHER" id="PTHR11592:SF78">
    <property type="entry name" value="GLUTATHIONE PEROXIDASE"/>
    <property type="match status" value="1"/>
</dbReference>
<dbReference type="InterPro" id="IPR036249">
    <property type="entry name" value="Thioredoxin-like_sf"/>
</dbReference>
<organism evidence="7 8">
    <name type="scientific">Bacillus salacetis</name>
    <dbReference type="NCBI Taxonomy" id="2315464"/>
    <lineage>
        <taxon>Bacteria</taxon>
        <taxon>Bacillati</taxon>
        <taxon>Bacillota</taxon>
        <taxon>Bacilli</taxon>
        <taxon>Bacillales</taxon>
        <taxon>Bacillaceae</taxon>
        <taxon>Bacillus</taxon>
    </lineage>
</organism>
<evidence type="ECO:0000256" key="1">
    <source>
        <dbReference type="ARBA" id="ARBA00006926"/>
    </source>
</evidence>
<evidence type="ECO:0000256" key="4">
    <source>
        <dbReference type="PIRSR" id="PIRSR000303-1"/>
    </source>
</evidence>
<dbReference type="PROSITE" id="PS51355">
    <property type="entry name" value="GLUTATHIONE_PEROXID_3"/>
    <property type="match status" value="1"/>
</dbReference>
<dbReference type="Pfam" id="PF00255">
    <property type="entry name" value="GSHPx"/>
    <property type="match status" value="1"/>
</dbReference>
<dbReference type="Proteomes" id="UP000265801">
    <property type="component" value="Unassembled WGS sequence"/>
</dbReference>
<keyword evidence="3 5" id="KW-0560">Oxidoreductase</keyword>
<dbReference type="GO" id="GO:0034599">
    <property type="term" value="P:cellular response to oxidative stress"/>
    <property type="evidence" value="ECO:0007669"/>
    <property type="project" value="TreeGrafter"/>
</dbReference>
<dbReference type="OrthoDB" id="9789406at2"/>
<dbReference type="PANTHER" id="PTHR11592">
    <property type="entry name" value="GLUTATHIONE PEROXIDASE"/>
    <property type="match status" value="1"/>
</dbReference>
<dbReference type="AlphaFoldDB" id="A0A3A1QNG4"/>
<dbReference type="InterPro" id="IPR029759">
    <property type="entry name" value="GPX_AS"/>
</dbReference>
<dbReference type="FunFam" id="3.40.30.10:FF:000010">
    <property type="entry name" value="Glutathione peroxidase"/>
    <property type="match status" value="1"/>
</dbReference>
<protein>
    <recommendedName>
        <fullName evidence="5">Glutathione peroxidase</fullName>
    </recommendedName>
</protein>
<dbReference type="PROSITE" id="PS51352">
    <property type="entry name" value="THIOREDOXIN_2"/>
    <property type="match status" value="1"/>
</dbReference>
<evidence type="ECO:0000313" key="7">
    <source>
        <dbReference type="EMBL" id="RIW26841.1"/>
    </source>
</evidence>
<name>A0A3A1QNG4_9BACI</name>
<dbReference type="SUPFAM" id="SSF52833">
    <property type="entry name" value="Thioredoxin-like"/>
    <property type="match status" value="1"/>
</dbReference>
<dbReference type="CDD" id="cd00340">
    <property type="entry name" value="GSH_Peroxidase"/>
    <property type="match status" value="1"/>
</dbReference>
<gene>
    <name evidence="7" type="ORF">D3H55_23445</name>
</gene>
<feature type="domain" description="Thioredoxin" evidence="6">
    <location>
        <begin position="1"/>
        <end position="158"/>
    </location>
</feature>
<comment type="similarity">
    <text evidence="1 5">Belongs to the glutathione peroxidase family.</text>
</comment>
<dbReference type="RefSeq" id="WP_119549745.1">
    <property type="nucleotide sequence ID" value="NZ_QXIR01000065.1"/>
</dbReference>
<dbReference type="InterPro" id="IPR013766">
    <property type="entry name" value="Thioredoxin_domain"/>
</dbReference>
<dbReference type="InterPro" id="IPR000889">
    <property type="entry name" value="Glutathione_peroxidase"/>
</dbReference>
<feature type="active site" evidence="4">
    <location>
        <position position="36"/>
    </location>
</feature>
<evidence type="ECO:0000259" key="6">
    <source>
        <dbReference type="PROSITE" id="PS51352"/>
    </source>
</evidence>
<reference evidence="7 8" key="1">
    <citation type="submission" date="2018-09" db="EMBL/GenBank/DDBJ databases">
        <title>Bacillus saliacetes sp. nov., isolated from Thai shrimp paste (Ka-pi).</title>
        <authorList>
            <person name="Daroonpunt R."/>
            <person name="Tanasupawat S."/>
            <person name="Yiamsombut S."/>
        </authorList>
    </citation>
    <scope>NUCLEOTIDE SEQUENCE [LARGE SCALE GENOMIC DNA]</scope>
    <source>
        <strain evidence="7 8">SKP7-4</strain>
    </source>
</reference>
<dbReference type="EMBL" id="QXIR01000065">
    <property type="protein sequence ID" value="RIW26841.1"/>
    <property type="molecule type" value="Genomic_DNA"/>
</dbReference>
<dbReference type="PRINTS" id="PR01011">
    <property type="entry name" value="GLUTPROXDASE"/>
</dbReference>
<evidence type="ECO:0000256" key="2">
    <source>
        <dbReference type="ARBA" id="ARBA00022559"/>
    </source>
</evidence>
<dbReference type="GO" id="GO:0004601">
    <property type="term" value="F:peroxidase activity"/>
    <property type="evidence" value="ECO:0007669"/>
    <property type="project" value="UniProtKB-KW"/>
</dbReference>
<dbReference type="Gene3D" id="3.40.30.10">
    <property type="entry name" value="Glutaredoxin"/>
    <property type="match status" value="1"/>
</dbReference>
<proteinExistence type="inferred from homology"/>
<keyword evidence="8" id="KW-1185">Reference proteome</keyword>
<evidence type="ECO:0000256" key="5">
    <source>
        <dbReference type="RuleBase" id="RU000499"/>
    </source>
</evidence>
<sequence length="158" mass="18007">MSSIYDFSALKPNGDEVSLSEYKGQAIIIVNTASKCGFTPQFDELQSLYEEYKDKGVTVLGFPSDQFMNQEFDNDDEIMEFCKVNYGVSFPMFSKVDVKGSGAHPLFKFLIKEKKGLMTSEVKWNFTKFLVDKEGNVVKRYAPQTSPHKIKEDLDKLL</sequence>
<dbReference type="PIRSF" id="PIRSF000303">
    <property type="entry name" value="Glutathion_perox"/>
    <property type="match status" value="1"/>
</dbReference>
<dbReference type="PROSITE" id="PS00460">
    <property type="entry name" value="GLUTATHIONE_PEROXID_1"/>
    <property type="match status" value="1"/>
</dbReference>
<accession>A0A3A1QNG4</accession>
<evidence type="ECO:0000256" key="3">
    <source>
        <dbReference type="ARBA" id="ARBA00023002"/>
    </source>
</evidence>
<comment type="caution">
    <text evidence="7">The sequence shown here is derived from an EMBL/GenBank/DDBJ whole genome shotgun (WGS) entry which is preliminary data.</text>
</comment>
<evidence type="ECO:0000313" key="8">
    <source>
        <dbReference type="Proteomes" id="UP000265801"/>
    </source>
</evidence>